<proteinExistence type="predicted"/>
<evidence type="ECO:0000313" key="2">
    <source>
        <dbReference type="EMBL" id="GFO28928.1"/>
    </source>
</evidence>
<reference evidence="2 3" key="1">
    <citation type="journal article" date="2021" name="Elife">
        <title>Chloroplast acquisition without the gene transfer in kleptoplastic sea slugs, Plakobranchus ocellatus.</title>
        <authorList>
            <person name="Maeda T."/>
            <person name="Takahashi S."/>
            <person name="Yoshida T."/>
            <person name="Shimamura S."/>
            <person name="Takaki Y."/>
            <person name="Nagai Y."/>
            <person name="Toyoda A."/>
            <person name="Suzuki Y."/>
            <person name="Arimoto A."/>
            <person name="Ishii H."/>
            <person name="Satoh N."/>
            <person name="Nishiyama T."/>
            <person name="Hasebe M."/>
            <person name="Maruyama T."/>
            <person name="Minagawa J."/>
            <person name="Obokata J."/>
            <person name="Shigenobu S."/>
        </authorList>
    </citation>
    <scope>NUCLEOTIDE SEQUENCE [LARGE SCALE GENOMIC DNA]</scope>
</reference>
<organism evidence="2 3">
    <name type="scientific">Plakobranchus ocellatus</name>
    <dbReference type="NCBI Taxonomy" id="259542"/>
    <lineage>
        <taxon>Eukaryota</taxon>
        <taxon>Metazoa</taxon>
        <taxon>Spiralia</taxon>
        <taxon>Lophotrochozoa</taxon>
        <taxon>Mollusca</taxon>
        <taxon>Gastropoda</taxon>
        <taxon>Heterobranchia</taxon>
        <taxon>Euthyneura</taxon>
        <taxon>Panpulmonata</taxon>
        <taxon>Sacoglossa</taxon>
        <taxon>Placobranchoidea</taxon>
        <taxon>Plakobranchidae</taxon>
        <taxon>Plakobranchus</taxon>
    </lineage>
</organism>
<feature type="region of interest" description="Disordered" evidence="1">
    <location>
        <begin position="1"/>
        <end position="24"/>
    </location>
</feature>
<gene>
    <name evidence="2" type="ORF">PoB_005543300</name>
</gene>
<evidence type="ECO:0000313" key="3">
    <source>
        <dbReference type="Proteomes" id="UP000735302"/>
    </source>
</evidence>
<name>A0AAV4CAM7_9GAST</name>
<comment type="caution">
    <text evidence="2">The sequence shown here is derived from an EMBL/GenBank/DDBJ whole genome shotgun (WGS) entry which is preliminary data.</text>
</comment>
<dbReference type="AlphaFoldDB" id="A0AAV4CAM7"/>
<protein>
    <submittedName>
        <fullName evidence="2">Uncharacterized protein</fullName>
    </submittedName>
</protein>
<evidence type="ECO:0000256" key="1">
    <source>
        <dbReference type="SAM" id="MobiDB-lite"/>
    </source>
</evidence>
<keyword evidence="3" id="KW-1185">Reference proteome</keyword>
<sequence>MKREERELPLRREEAERPEREREVERRKEIELEKLRIQASFVKVDLEASLTGGTEARAKLPKLLTFANGKDDLDSWLTRFERFTAM</sequence>
<dbReference type="EMBL" id="BLXT01006100">
    <property type="protein sequence ID" value="GFO28928.1"/>
    <property type="molecule type" value="Genomic_DNA"/>
</dbReference>
<accession>A0AAV4CAM7</accession>
<dbReference type="Proteomes" id="UP000735302">
    <property type="component" value="Unassembled WGS sequence"/>
</dbReference>